<keyword evidence="10" id="KW-0653">Protein transport</keyword>
<dbReference type="GO" id="GO:0006887">
    <property type="term" value="P:exocytosis"/>
    <property type="evidence" value="ECO:0007669"/>
    <property type="project" value="UniProtKB-KW"/>
</dbReference>
<dbReference type="SUPFAM" id="SSF58038">
    <property type="entry name" value="SNARE fusion complex"/>
    <property type="match status" value="1"/>
</dbReference>
<feature type="compositionally biased region" description="Polar residues" evidence="15">
    <location>
        <begin position="691"/>
        <end position="709"/>
    </location>
</feature>
<evidence type="ECO:0000256" key="3">
    <source>
        <dbReference type="ARBA" id="ARBA00008070"/>
    </source>
</evidence>
<feature type="region of interest" description="Disordered" evidence="15">
    <location>
        <begin position="641"/>
        <end position="733"/>
    </location>
</feature>
<keyword evidence="11 14" id="KW-0175">Coiled coil</keyword>
<evidence type="ECO:0000256" key="15">
    <source>
        <dbReference type="SAM" id="MobiDB-lite"/>
    </source>
</evidence>
<dbReference type="PANTHER" id="PTHR10241:SF25">
    <property type="entry name" value="TOMOSYN, ISOFORM C"/>
    <property type="match status" value="1"/>
</dbReference>
<evidence type="ECO:0000313" key="18">
    <source>
        <dbReference type="Proteomes" id="UP000000311"/>
    </source>
</evidence>
<dbReference type="GO" id="GO:0031201">
    <property type="term" value="C:SNARE complex"/>
    <property type="evidence" value="ECO:0007669"/>
    <property type="project" value="TreeGrafter"/>
</dbReference>
<evidence type="ECO:0000256" key="5">
    <source>
        <dbReference type="ARBA" id="ARBA00022475"/>
    </source>
</evidence>
<dbReference type="PANTHER" id="PTHR10241">
    <property type="entry name" value="LETHAL 2 GIANT LARVAE PROTEIN"/>
    <property type="match status" value="1"/>
</dbReference>
<dbReference type="EMBL" id="GL440135">
    <property type="protein sequence ID" value="EFN66225.1"/>
    <property type="molecule type" value="Genomic_DNA"/>
</dbReference>
<organism evidence="18">
    <name type="scientific">Camponotus floridanus</name>
    <name type="common">Florida carpenter ant</name>
    <dbReference type="NCBI Taxonomy" id="104421"/>
    <lineage>
        <taxon>Eukaryota</taxon>
        <taxon>Metazoa</taxon>
        <taxon>Ecdysozoa</taxon>
        <taxon>Arthropoda</taxon>
        <taxon>Hexapoda</taxon>
        <taxon>Insecta</taxon>
        <taxon>Pterygota</taxon>
        <taxon>Neoptera</taxon>
        <taxon>Endopterygota</taxon>
        <taxon>Hymenoptera</taxon>
        <taxon>Apocrita</taxon>
        <taxon>Aculeata</taxon>
        <taxon>Formicoidea</taxon>
        <taxon>Formicidae</taxon>
        <taxon>Formicinae</taxon>
        <taxon>Camponotus</taxon>
    </lineage>
</organism>
<evidence type="ECO:0000256" key="14">
    <source>
        <dbReference type="PROSITE-ProRule" id="PRU00290"/>
    </source>
</evidence>
<dbReference type="OrthoDB" id="19944at2759"/>
<feature type="compositionally biased region" description="Low complexity" evidence="15">
    <location>
        <begin position="806"/>
        <end position="829"/>
    </location>
</feature>
<dbReference type="GO" id="GO:0019905">
    <property type="term" value="F:syntaxin binding"/>
    <property type="evidence" value="ECO:0007669"/>
    <property type="project" value="TreeGrafter"/>
</dbReference>
<keyword evidence="9" id="KW-0677">Repeat</keyword>
<feature type="compositionally biased region" description="Basic and acidic residues" evidence="15">
    <location>
        <begin position="830"/>
        <end position="841"/>
    </location>
</feature>
<feature type="domain" description="V-SNARE coiled-coil homology" evidence="16">
    <location>
        <begin position="1459"/>
        <end position="1519"/>
    </location>
</feature>
<dbReference type="FunFam" id="2.130.10.10:FF:000521">
    <property type="entry name" value="syntaxin-binding protein 5-like isoform X1"/>
    <property type="match status" value="1"/>
</dbReference>
<keyword evidence="4" id="KW-0813">Transport</keyword>
<dbReference type="InterPro" id="IPR036322">
    <property type="entry name" value="WD40_repeat_dom_sf"/>
</dbReference>
<dbReference type="InterPro" id="IPR001680">
    <property type="entry name" value="WD40_rpt"/>
</dbReference>
<dbReference type="InterPro" id="IPR015943">
    <property type="entry name" value="WD40/YVTN_repeat-like_dom_sf"/>
</dbReference>
<dbReference type="InterPro" id="IPR042855">
    <property type="entry name" value="V_SNARE_CC"/>
</dbReference>
<proteinExistence type="inferred from homology"/>
<dbReference type="Gene3D" id="1.20.5.110">
    <property type="match status" value="1"/>
</dbReference>
<dbReference type="PROSITE" id="PS50892">
    <property type="entry name" value="V_SNARE"/>
    <property type="match status" value="1"/>
</dbReference>
<dbReference type="CDD" id="cd15873">
    <property type="entry name" value="R-SNARE_STXBP5_6"/>
    <property type="match status" value="1"/>
</dbReference>
<dbReference type="OMA" id="IVWKFFD"/>
<dbReference type="GO" id="GO:0015031">
    <property type="term" value="P:protein transport"/>
    <property type="evidence" value="ECO:0007669"/>
    <property type="project" value="UniProtKB-KW"/>
</dbReference>
<dbReference type="FunCoup" id="E2AK15">
    <property type="interactions" value="1044"/>
</dbReference>
<evidence type="ECO:0000256" key="9">
    <source>
        <dbReference type="ARBA" id="ARBA00022737"/>
    </source>
</evidence>
<feature type="compositionally biased region" description="Basic and acidic residues" evidence="15">
    <location>
        <begin position="536"/>
        <end position="546"/>
    </location>
</feature>
<feature type="compositionally biased region" description="Basic and acidic residues" evidence="15">
    <location>
        <begin position="710"/>
        <end position="729"/>
    </location>
</feature>
<keyword evidence="5" id="KW-1003">Cell membrane</keyword>
<evidence type="ECO:0000256" key="7">
    <source>
        <dbReference type="ARBA" id="ARBA00022490"/>
    </source>
</evidence>
<dbReference type="Gene3D" id="2.130.10.10">
    <property type="entry name" value="YVTN repeat-like/Quinoprotein amine dehydrogenase"/>
    <property type="match status" value="2"/>
</dbReference>
<dbReference type="PRINTS" id="PR00962">
    <property type="entry name" value="LETHAL2GIANT"/>
</dbReference>
<comment type="similarity">
    <text evidence="3">Belongs to the WD repeat L(2)GL family.</text>
</comment>
<evidence type="ECO:0000256" key="4">
    <source>
        <dbReference type="ARBA" id="ARBA00022448"/>
    </source>
</evidence>
<keyword evidence="7" id="KW-0963">Cytoplasm</keyword>
<keyword evidence="8" id="KW-0853">WD repeat</keyword>
<sequence length="1524" mass="167635">MKKFTIKGVLDGFRSSVPQPVKPDQEIVENLRTEHFQVKKTFRHGFPHQPTALAFDPVQRLLAIGTKSGSLRILGRPGVDAHVKHEGCAAVIQLQFLINEGALVSATADDTVHLWNFRQKIPQVVQSLKFQRDRITCIHLPLQSKWLYVGTERGNIHILHIETFVLSGYVINWNKAIEVSRKTHPGAVVHLSDNPLDLSKMLIGYTTGQIVLWDLKTKTADYRCQTDDPLKSITWHHEGKQFMCSHTDGSLSTWTVRQLKPTNVTYPHAKSTKDGEPELCKPIQKVEWKLSRSGEAYVIFSGGLAYDTTGRTPSITVIHGKTTTVLEMEHNVIDFVTLCESPWASDFQDPYAVVVLLQNDLVVIDLLTPGFPCFENPYPMDIHESPVTCCAYFADCPSDLVPAFYSVGSKSQKKTGFSEKEWPISGGEWSSSSSSYNEIILTGHADGSIKFWDASAGTLQVLYKLKTAKLFEKTRTRSIDSEEDPLAIQLIFLCPESRKLAIAGSGKHVVLFKFKKIESMSEVVTLEICLSVDPGKEADNSPDRESPAPGNTVGNVESKNTDFNHPLKIKTGLQKRAAGFQATLICLTTALSGEQPENITSLSLNSSYGLLAYGNESGLVIIDIVQKISLIVLNTSDLGGGSDPYQRVLRSPKRQDDLRRENEDKARSPSTDQSQREFATESEPIVARMADSTQQVCLPNESQTGNNSDKSSEEESTNEHNKAGNDECQKSQGWKGFSLKRQLSKVDLKIKNTFTPSLVSSQNGVLSSSSGLMQVPQCQQTSGDTGSQKSSTFYCNINETASTSRSLSPVESIDSESSLSPESQSGRESPQIDDRKREIQEARSPVSENENEKMIINDGNIGHIKTEAVRPMNLSLPEHELKPPRLKRIAKIKQAKRESRLLSVPNLKFPKNETTICDLRCEENNATSESFTGNLIRRFMGVGGERGDNGDNSDGCSTGGGGGGSNGAYNSDGGGGSSAGGACVTRSGTRNAAAGAISGTDEEINMQVSRKGVTLDQRHPRAQGIRKLQKCLSTTTSHFEVDSASGATAAFPTVSLFYAQRSTEMRSCSPAVPQASLNYQNILTNTRQYSSFGSIASTANYNFNYLYKFDGSFQRSRSSSMSSLENITTETISCLTFADSYTKKNDTSGMPTLWIGTSLGSVQTVVFNTPAHGERHAHPVVVSTCNGSTFKLKGCILSMSFLDCNGALIPYSFESWKDENTDGKERSKWISIKESQGKCTNSRMSPSANTQVSGDNFEDRQFVVLASEKQARVVALPSQNCVYRQQLADSHIVIKAEVTSLKDNVCLVCYVSNGHITTYSLPSLRPLIDVDFLPLIDLSFQTTKHGIVDPMLSIWGHQLFVNGDTDQIAKTLCFSNRGHGLYLSSPMEIQKFSVSSEFCAELTEMMGDLFIGHDMPEPPKESFFKGLFGGGSRSLDREELFGESSGRASRTVAKHIPGPNEALRERVSSATGEVNIAHQMVVERGEKLSQLEERTARMMTEAESFSQGAHGLMLKYKDKKWYQL</sequence>
<evidence type="ECO:0000256" key="10">
    <source>
        <dbReference type="ARBA" id="ARBA00022927"/>
    </source>
</evidence>
<evidence type="ECO:0000259" key="16">
    <source>
        <dbReference type="PROSITE" id="PS50892"/>
    </source>
</evidence>
<evidence type="ECO:0000256" key="2">
    <source>
        <dbReference type="ARBA" id="ARBA00004496"/>
    </source>
</evidence>
<dbReference type="Pfam" id="PF08366">
    <property type="entry name" value="LLGL"/>
    <property type="match status" value="1"/>
</dbReference>
<dbReference type="SMART" id="SM00320">
    <property type="entry name" value="WD40"/>
    <property type="match status" value="7"/>
</dbReference>
<evidence type="ECO:0000256" key="13">
    <source>
        <dbReference type="ARBA" id="ARBA00067543"/>
    </source>
</evidence>
<keyword evidence="18" id="KW-1185">Reference proteome</keyword>
<feature type="compositionally biased region" description="Basic and acidic residues" evidence="15">
    <location>
        <begin position="653"/>
        <end position="667"/>
    </location>
</feature>
<dbReference type="STRING" id="104421.E2AK15"/>
<evidence type="ECO:0000256" key="8">
    <source>
        <dbReference type="ARBA" id="ARBA00022574"/>
    </source>
</evidence>
<name>E2AK15_CAMFO</name>
<dbReference type="GO" id="GO:0045159">
    <property type="term" value="F:myosin II binding"/>
    <property type="evidence" value="ECO:0007669"/>
    <property type="project" value="TreeGrafter"/>
</dbReference>
<dbReference type="InterPro" id="IPR013577">
    <property type="entry name" value="LLGL2"/>
</dbReference>
<dbReference type="SUPFAM" id="SSF69322">
    <property type="entry name" value="Tricorn protease domain 2"/>
    <property type="match status" value="1"/>
</dbReference>
<feature type="region of interest" description="Disordered" evidence="15">
    <location>
        <begin position="536"/>
        <end position="560"/>
    </location>
</feature>
<evidence type="ECO:0000256" key="1">
    <source>
        <dbReference type="ARBA" id="ARBA00004202"/>
    </source>
</evidence>
<accession>E2AK15</accession>
<feature type="region of interest" description="Disordered" evidence="15">
    <location>
        <begin position="804"/>
        <end position="853"/>
    </location>
</feature>
<protein>
    <recommendedName>
        <fullName evidence="13">Syntaxin-binding protein 5-like</fullName>
    </recommendedName>
</protein>
<evidence type="ECO:0000256" key="11">
    <source>
        <dbReference type="ARBA" id="ARBA00023054"/>
    </source>
</evidence>
<keyword evidence="12" id="KW-0472">Membrane</keyword>
<gene>
    <name evidence="17" type="ORF">EAG_05031</name>
</gene>
<dbReference type="FunFam" id="1.20.5.110:FF:000001">
    <property type="entry name" value="syntaxin-binding protein 5 isoform X1"/>
    <property type="match status" value="1"/>
</dbReference>
<dbReference type="GO" id="GO:0005096">
    <property type="term" value="F:GTPase activator activity"/>
    <property type="evidence" value="ECO:0007669"/>
    <property type="project" value="TreeGrafter"/>
</dbReference>
<evidence type="ECO:0000256" key="6">
    <source>
        <dbReference type="ARBA" id="ARBA00022483"/>
    </source>
</evidence>
<evidence type="ECO:0000256" key="12">
    <source>
        <dbReference type="ARBA" id="ARBA00023136"/>
    </source>
</evidence>
<dbReference type="SUPFAM" id="SSF50978">
    <property type="entry name" value="WD40 repeat-like"/>
    <property type="match status" value="1"/>
</dbReference>
<comment type="subcellular location">
    <subcellularLocation>
        <location evidence="1">Cell membrane</location>
        <topology evidence="1">Peripheral membrane protein</topology>
    </subcellularLocation>
    <subcellularLocation>
        <location evidence="2">Cytoplasm</location>
    </subcellularLocation>
</comment>
<evidence type="ECO:0000313" key="17">
    <source>
        <dbReference type="EMBL" id="EFN66225.1"/>
    </source>
</evidence>
<keyword evidence="6" id="KW-0268">Exocytosis</keyword>
<dbReference type="Proteomes" id="UP000000311">
    <property type="component" value="Unassembled WGS sequence"/>
</dbReference>
<reference evidence="17 18" key="1">
    <citation type="journal article" date="2010" name="Science">
        <title>Genomic comparison of the ants Camponotus floridanus and Harpegnathos saltator.</title>
        <authorList>
            <person name="Bonasio R."/>
            <person name="Zhang G."/>
            <person name="Ye C."/>
            <person name="Mutti N.S."/>
            <person name="Fang X."/>
            <person name="Qin N."/>
            <person name="Donahue G."/>
            <person name="Yang P."/>
            <person name="Li Q."/>
            <person name="Li C."/>
            <person name="Zhang P."/>
            <person name="Huang Z."/>
            <person name="Berger S.L."/>
            <person name="Reinberg D."/>
            <person name="Wang J."/>
            <person name="Liebig J."/>
        </authorList>
    </citation>
    <scope>NUCLEOTIDE SEQUENCE [LARGE SCALE GENOMIC DNA]</scope>
    <source>
        <strain evidence="18">C129</strain>
    </source>
</reference>
<dbReference type="GO" id="GO:0006893">
    <property type="term" value="P:Golgi to plasma membrane transport"/>
    <property type="evidence" value="ECO:0007669"/>
    <property type="project" value="TreeGrafter"/>
</dbReference>
<dbReference type="GO" id="GO:0005886">
    <property type="term" value="C:plasma membrane"/>
    <property type="evidence" value="ECO:0007669"/>
    <property type="project" value="UniProtKB-SubCell"/>
</dbReference>
<dbReference type="InterPro" id="IPR000664">
    <property type="entry name" value="Lethal2_giant"/>
</dbReference>
<dbReference type="InParanoid" id="E2AK15"/>